<proteinExistence type="predicted"/>
<dbReference type="SUPFAM" id="SSF53901">
    <property type="entry name" value="Thiolase-like"/>
    <property type="match status" value="1"/>
</dbReference>
<evidence type="ECO:0000313" key="4">
    <source>
        <dbReference type="EMBL" id="MFF4523085.1"/>
    </source>
</evidence>
<dbReference type="Pfam" id="PF08541">
    <property type="entry name" value="ACP_syn_III_C"/>
    <property type="match status" value="1"/>
</dbReference>
<evidence type="ECO:0000256" key="2">
    <source>
        <dbReference type="ARBA" id="ARBA00023315"/>
    </source>
</evidence>
<reference evidence="4 5" key="1">
    <citation type="submission" date="2024-10" db="EMBL/GenBank/DDBJ databases">
        <title>The Natural Products Discovery Center: Release of the First 8490 Sequenced Strains for Exploring Actinobacteria Biosynthetic Diversity.</title>
        <authorList>
            <person name="Kalkreuter E."/>
            <person name="Kautsar S.A."/>
            <person name="Yang D."/>
            <person name="Bader C.D."/>
            <person name="Teijaro C.N."/>
            <person name="Fluegel L."/>
            <person name="Davis C.M."/>
            <person name="Simpson J.R."/>
            <person name="Lauterbach L."/>
            <person name="Steele A.D."/>
            <person name="Gui C."/>
            <person name="Meng S."/>
            <person name="Li G."/>
            <person name="Viehrig K."/>
            <person name="Ye F."/>
            <person name="Su P."/>
            <person name="Kiefer A.F."/>
            <person name="Nichols A."/>
            <person name="Cepeda A.J."/>
            <person name="Yan W."/>
            <person name="Fan B."/>
            <person name="Jiang Y."/>
            <person name="Adhikari A."/>
            <person name="Zheng C.-J."/>
            <person name="Schuster L."/>
            <person name="Cowan T.M."/>
            <person name="Smanski M.J."/>
            <person name="Chevrette M.G."/>
            <person name="De Carvalho L.P.S."/>
            <person name="Shen B."/>
        </authorList>
    </citation>
    <scope>NUCLEOTIDE SEQUENCE [LARGE SCALE GENOMIC DNA]</scope>
    <source>
        <strain evidence="4 5">NPDC001390</strain>
    </source>
</reference>
<dbReference type="CDD" id="cd00827">
    <property type="entry name" value="init_cond_enzymes"/>
    <property type="match status" value="1"/>
</dbReference>
<dbReference type="Gene3D" id="3.40.47.10">
    <property type="match status" value="2"/>
</dbReference>
<dbReference type="InterPro" id="IPR016039">
    <property type="entry name" value="Thiolase-like"/>
</dbReference>
<dbReference type="PANTHER" id="PTHR34069:SF2">
    <property type="entry name" value="BETA-KETOACYL-[ACYL-CARRIER-PROTEIN] SYNTHASE III"/>
    <property type="match status" value="1"/>
</dbReference>
<dbReference type="PANTHER" id="PTHR34069">
    <property type="entry name" value="3-OXOACYL-[ACYL-CARRIER-PROTEIN] SYNTHASE 3"/>
    <property type="match status" value="1"/>
</dbReference>
<protein>
    <submittedName>
        <fullName evidence="4">Ketoacyl-ACP synthase III family protein</fullName>
    </submittedName>
</protein>
<organism evidence="4 5">
    <name type="scientific">Streptomyces bluensis</name>
    <dbReference type="NCBI Taxonomy" id="33897"/>
    <lineage>
        <taxon>Bacteria</taxon>
        <taxon>Bacillati</taxon>
        <taxon>Actinomycetota</taxon>
        <taxon>Actinomycetes</taxon>
        <taxon>Kitasatosporales</taxon>
        <taxon>Streptomycetaceae</taxon>
        <taxon>Streptomyces</taxon>
    </lineage>
</organism>
<sequence>MSLTDLYIAGVGRRLPPAVTVAEAAGPGRRRALWRTEVESVRVSRGESGPEMAARAARAALAQSGSAPADIDLVLHATTFYQGHDMWAPASYVQRTALGNTCPAIEVRQMSNGGMAALDLAAGYLAGAPDRSGALITTGDRFCPPGFDRWRSDAGTPYGDGGTALVLSRRGGFARVRALATHSDPGLERMHRGDDPFSEEPFAVRRPVDLEPPRRDFVAATGLDTVLGRIDDGQRAVLKRCLADAGVTAADLDWFVLPHLGRPRLEAHFLRPLGIDVDRTTWSWGRRVGHLGAGDQFAGFGHLVDSGTLAPGQLCLLAGVGAGFSWSCAVVELLHRPEAAGGEETR</sequence>
<evidence type="ECO:0000256" key="1">
    <source>
        <dbReference type="ARBA" id="ARBA00022679"/>
    </source>
</evidence>
<comment type="caution">
    <text evidence="4">The sequence shown here is derived from an EMBL/GenBank/DDBJ whole genome shotgun (WGS) entry which is preliminary data.</text>
</comment>
<keyword evidence="2" id="KW-0012">Acyltransferase</keyword>
<feature type="domain" description="Beta-ketoacyl-[acyl-carrier-protein] synthase III C-terminal" evidence="3">
    <location>
        <begin position="242"/>
        <end position="332"/>
    </location>
</feature>
<dbReference type="InterPro" id="IPR013747">
    <property type="entry name" value="ACP_syn_III_C"/>
</dbReference>
<dbReference type="EMBL" id="JBIAWJ010000007">
    <property type="protein sequence ID" value="MFF4523085.1"/>
    <property type="molecule type" value="Genomic_DNA"/>
</dbReference>
<keyword evidence="1" id="KW-0808">Transferase</keyword>
<name>A0ABW6ULM3_9ACTN</name>
<evidence type="ECO:0000259" key="3">
    <source>
        <dbReference type="Pfam" id="PF08541"/>
    </source>
</evidence>
<dbReference type="RefSeq" id="WP_189875054.1">
    <property type="nucleotide sequence ID" value="NZ_BMVM01000007.1"/>
</dbReference>
<dbReference type="Proteomes" id="UP001602058">
    <property type="component" value="Unassembled WGS sequence"/>
</dbReference>
<evidence type="ECO:0000313" key="5">
    <source>
        <dbReference type="Proteomes" id="UP001602058"/>
    </source>
</evidence>
<accession>A0ABW6ULM3</accession>
<gene>
    <name evidence="4" type="ORF">ACFY1D_16930</name>
</gene>
<keyword evidence="5" id="KW-1185">Reference proteome</keyword>